<comment type="caution">
    <text evidence="1">Lacks conserved residue(s) required for the propagation of feature annotation.</text>
</comment>
<dbReference type="GO" id="GO:0000287">
    <property type="term" value="F:magnesium ion binding"/>
    <property type="evidence" value="ECO:0007669"/>
    <property type="project" value="UniProtKB-UniRule"/>
</dbReference>
<name>A0A6J4L6N8_9ACTN</name>
<dbReference type="PANTHER" id="PTHR43210">
    <property type="entry name" value="DETHIOBIOTIN SYNTHETASE"/>
    <property type="match status" value="1"/>
</dbReference>
<dbReference type="GO" id="GO:0005829">
    <property type="term" value="C:cytosol"/>
    <property type="evidence" value="ECO:0007669"/>
    <property type="project" value="TreeGrafter"/>
</dbReference>
<dbReference type="GO" id="GO:0005524">
    <property type="term" value="F:ATP binding"/>
    <property type="evidence" value="ECO:0007669"/>
    <property type="project" value="UniProtKB-UniRule"/>
</dbReference>
<gene>
    <name evidence="1" type="primary">bioD</name>
    <name evidence="2" type="ORF">AVDCRST_MAG07-1412</name>
</gene>
<dbReference type="Pfam" id="PF13500">
    <property type="entry name" value="AAA_26"/>
    <property type="match status" value="1"/>
</dbReference>
<dbReference type="EC" id="6.3.3.3" evidence="1"/>
<comment type="catalytic activity">
    <reaction evidence="1">
        <text>(7R,8S)-7,8-diammoniononanoate + CO2 + ATP = (4R,5S)-dethiobiotin + ADP + phosphate + 3 H(+)</text>
        <dbReference type="Rhea" id="RHEA:15805"/>
        <dbReference type="ChEBI" id="CHEBI:15378"/>
        <dbReference type="ChEBI" id="CHEBI:16526"/>
        <dbReference type="ChEBI" id="CHEBI:30616"/>
        <dbReference type="ChEBI" id="CHEBI:43474"/>
        <dbReference type="ChEBI" id="CHEBI:149469"/>
        <dbReference type="ChEBI" id="CHEBI:149473"/>
        <dbReference type="ChEBI" id="CHEBI:456216"/>
        <dbReference type="EC" id="6.3.3.3"/>
    </reaction>
</comment>
<feature type="binding site" evidence="1">
    <location>
        <position position="45"/>
    </location>
    <ligand>
        <name>ATP</name>
        <dbReference type="ChEBI" id="CHEBI:30616"/>
    </ligand>
</feature>
<comment type="pathway">
    <text evidence="1">Cofactor biosynthesis; biotin biosynthesis; biotin from 7,8-diaminononanoate: step 1/2.</text>
</comment>
<proteinExistence type="inferred from homology"/>
<keyword evidence="1" id="KW-0460">Magnesium</keyword>
<dbReference type="SUPFAM" id="SSF52540">
    <property type="entry name" value="P-loop containing nucleoside triphosphate hydrolases"/>
    <property type="match status" value="1"/>
</dbReference>
<dbReference type="InterPro" id="IPR004472">
    <property type="entry name" value="DTB_synth_BioD"/>
</dbReference>
<dbReference type="PANTHER" id="PTHR43210:SF5">
    <property type="entry name" value="DETHIOBIOTIN SYNTHETASE"/>
    <property type="match status" value="1"/>
</dbReference>
<reference evidence="2" key="1">
    <citation type="submission" date="2020-02" db="EMBL/GenBank/DDBJ databases">
        <authorList>
            <person name="Meier V. D."/>
        </authorList>
    </citation>
    <scope>NUCLEOTIDE SEQUENCE</scope>
    <source>
        <strain evidence="2">AVDCRST_MAG07</strain>
    </source>
</reference>
<dbReference type="GO" id="GO:0004141">
    <property type="term" value="F:dethiobiotin synthase activity"/>
    <property type="evidence" value="ECO:0007669"/>
    <property type="project" value="UniProtKB-UniRule"/>
</dbReference>
<dbReference type="GO" id="GO:0009102">
    <property type="term" value="P:biotin biosynthetic process"/>
    <property type="evidence" value="ECO:0007669"/>
    <property type="project" value="UniProtKB-UniRule"/>
</dbReference>
<comment type="subcellular location">
    <subcellularLocation>
        <location evidence="1">Cytoplasm</location>
    </subcellularLocation>
</comment>
<comment type="similarity">
    <text evidence="1">Belongs to the dethiobiotin synthetase family.</text>
</comment>
<accession>A0A6J4L6N8</accession>
<comment type="cofactor">
    <cofactor evidence="1">
        <name>Mg(2+)</name>
        <dbReference type="ChEBI" id="CHEBI:18420"/>
    </cofactor>
</comment>
<protein>
    <recommendedName>
        <fullName evidence="1">ATP-dependent dethiobiotin synthetase BioD</fullName>
        <ecNumber evidence="1">6.3.3.3</ecNumber>
    </recommendedName>
    <alternativeName>
        <fullName evidence="1">DTB synthetase</fullName>
        <shortName evidence="1">DTBS</shortName>
    </alternativeName>
    <alternativeName>
        <fullName evidence="1">Dethiobiotin synthase</fullName>
    </alternativeName>
</protein>
<comment type="function">
    <text evidence="1">Catalyzes a mechanistically unusual reaction, the ATP-dependent insertion of CO2 between the N7 and N8 nitrogen atoms of 7,8-diaminopelargonic acid (DAPA, also called 7,8-diammoniononanoate) to form a ureido ring.</text>
</comment>
<evidence type="ECO:0000256" key="1">
    <source>
        <dbReference type="HAMAP-Rule" id="MF_00336"/>
    </source>
</evidence>
<dbReference type="AlphaFoldDB" id="A0A6J4L6N8"/>
<sequence>MTALLVVGTGPEVGATSVTAALAALALARGARCTVVAPAQTGRADGEPGSLARITDLSGDGVRTVELVRYPDHLSPAAAARRSGRPALDPAVCAEAVLTADRDSDLVLVDAPGGLLVRYDDDGFTMAELARTLRLPVVVVAAPGRGTVNATALTLEAVAHRGLDLQGVVVAGWPVAPGPAECSAVADLEMLAARRLLGALPAALEGAPGFRAQARAGLGPALGGAFDAAAFRQATRS</sequence>
<dbReference type="CDD" id="cd03109">
    <property type="entry name" value="DTBS"/>
    <property type="match status" value="1"/>
</dbReference>
<dbReference type="UniPathway" id="UPA00078">
    <property type="reaction ID" value="UER00161"/>
</dbReference>
<feature type="binding site" evidence="1">
    <location>
        <position position="16"/>
    </location>
    <ligand>
        <name>Mg(2+)</name>
        <dbReference type="ChEBI" id="CHEBI:18420"/>
    </ligand>
</feature>
<keyword evidence="1" id="KW-0067">ATP-binding</keyword>
<feature type="binding site" evidence="1">
    <location>
        <position position="41"/>
    </location>
    <ligand>
        <name>substrate</name>
    </ligand>
</feature>
<keyword evidence="1" id="KW-0963">Cytoplasm</keyword>
<dbReference type="HAMAP" id="MF_00336">
    <property type="entry name" value="BioD"/>
    <property type="match status" value="1"/>
</dbReference>
<dbReference type="Gene3D" id="3.40.50.300">
    <property type="entry name" value="P-loop containing nucleotide triphosphate hydrolases"/>
    <property type="match status" value="1"/>
</dbReference>
<keyword evidence="1" id="KW-0093">Biotin biosynthesis</keyword>
<comment type="subunit">
    <text evidence="1">Homodimer.</text>
</comment>
<keyword evidence="1" id="KW-0547">Nucleotide-binding</keyword>
<evidence type="ECO:0000313" key="2">
    <source>
        <dbReference type="EMBL" id="CAA9323798.1"/>
    </source>
</evidence>
<keyword evidence="1 2" id="KW-0436">Ligase</keyword>
<dbReference type="InterPro" id="IPR027417">
    <property type="entry name" value="P-loop_NTPase"/>
</dbReference>
<keyword evidence="1" id="KW-0479">Metal-binding</keyword>
<dbReference type="EMBL" id="CADCUB010000071">
    <property type="protein sequence ID" value="CAA9323798.1"/>
    <property type="molecule type" value="Genomic_DNA"/>
</dbReference>
<dbReference type="PIRSF" id="PIRSF006755">
    <property type="entry name" value="DTB_synth"/>
    <property type="match status" value="1"/>
</dbReference>
<organism evidence="2">
    <name type="scientific">uncultured Frankineae bacterium</name>
    <dbReference type="NCBI Taxonomy" id="437475"/>
    <lineage>
        <taxon>Bacteria</taxon>
        <taxon>Bacillati</taxon>
        <taxon>Actinomycetota</taxon>
        <taxon>Actinomycetes</taxon>
        <taxon>Frankiales</taxon>
        <taxon>environmental samples</taxon>
    </lineage>
</organism>
<feature type="binding site" evidence="1">
    <location>
        <position position="45"/>
    </location>
    <ligand>
        <name>Mg(2+)</name>
        <dbReference type="ChEBI" id="CHEBI:18420"/>
    </ligand>
</feature>